<accession>A0A223D643</accession>
<evidence type="ECO:0000256" key="1">
    <source>
        <dbReference type="ARBA" id="ARBA00023235"/>
    </source>
</evidence>
<evidence type="ECO:0000256" key="2">
    <source>
        <dbReference type="ARBA" id="ARBA00024063"/>
    </source>
</evidence>
<dbReference type="InterPro" id="IPR012698">
    <property type="entry name" value="PEnolPyrv_PMutase_core"/>
</dbReference>
<sequence length="311" mass="34151">MRKSTKLRQLLQEDRCLKIIGANDGMTAILGEREGFDGLWASGLAISTSYGVPDASILTMTEFLDAASMMNKASSLPIIADCDTGFGEVNNIIRMIREYENAGIAAVCIEDKNFPKRNSFLEGHDLADMYEFAAKIHIAKAAQTDPDFVVIARLESLIAGMGLEDALTRAQMYADAGADAILVHSKSKEATEVLAFAARWKKIGRKTPLIIVPTTYYTLTFQQAEMAGFSMVIYANQLLRSAVKAMEEALLVINEHGNTEPLEAQMSTVKEVFSLVKTQEATAKETSFDQLVSRLREQEMTQDLLSVGESS</sequence>
<dbReference type="PANTHER" id="PTHR42905:SF7">
    <property type="entry name" value="PHOSPHOENOLPYRUVATE PHOSPHOMUTASE"/>
    <property type="match status" value="1"/>
</dbReference>
<dbReference type="Pfam" id="PF13714">
    <property type="entry name" value="PEP_mutase"/>
    <property type="match status" value="1"/>
</dbReference>
<evidence type="ECO:0000256" key="3">
    <source>
        <dbReference type="ARBA" id="ARBA00038455"/>
    </source>
</evidence>
<evidence type="ECO:0000313" key="5">
    <source>
        <dbReference type="Proteomes" id="UP000214688"/>
    </source>
</evidence>
<proteinExistence type="inferred from homology"/>
<dbReference type="PANTHER" id="PTHR42905">
    <property type="entry name" value="PHOSPHOENOLPYRUVATE CARBOXYLASE"/>
    <property type="match status" value="1"/>
</dbReference>
<comment type="similarity">
    <text evidence="3">Belongs to the isocitrate lyase/PEP mutase superfamily. PEP mutase family.</text>
</comment>
<dbReference type="SUPFAM" id="SSF51621">
    <property type="entry name" value="Phosphoenolpyruvate/pyruvate domain"/>
    <property type="match status" value="1"/>
</dbReference>
<dbReference type="Gene3D" id="3.20.20.60">
    <property type="entry name" value="Phosphoenolpyruvate-binding domains"/>
    <property type="match status" value="1"/>
</dbReference>
<dbReference type="EMBL" id="CP022657">
    <property type="protein sequence ID" value="ASS77058.1"/>
    <property type="molecule type" value="Genomic_DNA"/>
</dbReference>
<dbReference type="KEGG" id="tab:CIG75_00855"/>
<keyword evidence="1" id="KW-0413">Isomerase</keyword>
<dbReference type="EC" id="5.4.2.9" evidence="2"/>
<dbReference type="InterPro" id="IPR040442">
    <property type="entry name" value="Pyrv_kinase-like_dom_sf"/>
</dbReference>
<keyword evidence="4" id="KW-0670">Pyruvate</keyword>
<dbReference type="AlphaFoldDB" id="A0A223D643"/>
<gene>
    <name evidence="4" type="primary">aepX</name>
    <name evidence="4" type="ORF">CIG75_00855</name>
</gene>
<organism evidence="4 5">
    <name type="scientific">Tumebacillus algifaecis</name>
    <dbReference type="NCBI Taxonomy" id="1214604"/>
    <lineage>
        <taxon>Bacteria</taxon>
        <taxon>Bacillati</taxon>
        <taxon>Bacillota</taxon>
        <taxon>Bacilli</taxon>
        <taxon>Bacillales</taxon>
        <taxon>Alicyclobacillaceae</taxon>
        <taxon>Tumebacillus</taxon>
    </lineage>
</organism>
<dbReference type="OrthoDB" id="8629576at2"/>
<reference evidence="4 5" key="1">
    <citation type="journal article" date="2015" name="Int. J. Syst. Evol. Microbiol.">
        <title>Tumebacillus algifaecis sp. nov., isolated from decomposing algal scum.</title>
        <authorList>
            <person name="Wu Y.F."/>
            <person name="Zhang B."/>
            <person name="Xing P."/>
            <person name="Wu Q.L."/>
            <person name="Liu S.J."/>
        </authorList>
    </citation>
    <scope>NUCLEOTIDE SEQUENCE [LARGE SCALE GENOMIC DNA]</scope>
    <source>
        <strain evidence="4 5">THMBR28</strain>
    </source>
</reference>
<dbReference type="Proteomes" id="UP000214688">
    <property type="component" value="Chromosome"/>
</dbReference>
<dbReference type="NCBIfam" id="TIGR02320">
    <property type="entry name" value="PEP_mutase"/>
    <property type="match status" value="1"/>
</dbReference>
<dbReference type="InterPro" id="IPR015813">
    <property type="entry name" value="Pyrv/PenolPyrv_kinase-like_dom"/>
</dbReference>
<dbReference type="InterPro" id="IPR039556">
    <property type="entry name" value="ICL/PEPM"/>
</dbReference>
<dbReference type="GO" id="GO:0050188">
    <property type="term" value="F:phosphoenolpyruvate mutase activity"/>
    <property type="evidence" value="ECO:0007669"/>
    <property type="project" value="UniProtKB-EC"/>
</dbReference>
<evidence type="ECO:0000313" key="4">
    <source>
        <dbReference type="EMBL" id="ASS77058.1"/>
    </source>
</evidence>
<keyword evidence="5" id="KW-1185">Reference proteome</keyword>
<protein>
    <recommendedName>
        <fullName evidence="2">phosphoenolpyruvate mutase</fullName>
        <ecNumber evidence="2">5.4.2.9</ecNumber>
    </recommendedName>
</protein>
<dbReference type="CDD" id="cd00377">
    <property type="entry name" value="ICL_PEPM"/>
    <property type="match status" value="1"/>
</dbReference>
<name>A0A223D643_9BACL</name>